<name>A0A8J6M6B9_9FIRM</name>
<feature type="transmembrane region" description="Helical" evidence="8">
    <location>
        <begin position="688"/>
        <end position="708"/>
    </location>
</feature>
<keyword evidence="5 8" id="KW-1133">Transmembrane helix</keyword>
<feature type="coiled-coil region" evidence="7">
    <location>
        <begin position="510"/>
        <end position="537"/>
    </location>
</feature>
<keyword evidence="4 8" id="KW-0812">Transmembrane</keyword>
<keyword evidence="3" id="KW-1003">Cell membrane</keyword>
<evidence type="ECO:0000313" key="11">
    <source>
        <dbReference type="Proteomes" id="UP000628736"/>
    </source>
</evidence>
<comment type="similarity">
    <text evidence="2">Belongs to the resistance-nodulation-cell division (RND) (TC 2.A.6) family. MmpL subfamily.</text>
</comment>
<feature type="transmembrane region" description="Helical" evidence="8">
    <location>
        <begin position="728"/>
        <end position="749"/>
    </location>
</feature>
<dbReference type="InterPro" id="IPR004869">
    <property type="entry name" value="MMPL_dom"/>
</dbReference>
<feature type="transmembrane region" description="Helical" evidence="8">
    <location>
        <begin position="297"/>
        <end position="320"/>
    </location>
</feature>
<dbReference type="Gene3D" id="1.20.1640.10">
    <property type="entry name" value="Multidrug efflux transporter AcrB transmembrane domain"/>
    <property type="match status" value="2"/>
</dbReference>
<dbReference type="SUPFAM" id="SSF82866">
    <property type="entry name" value="Multidrug efflux transporter AcrB transmembrane domain"/>
    <property type="match status" value="2"/>
</dbReference>
<feature type="transmembrane region" description="Helical" evidence="8">
    <location>
        <begin position="24"/>
        <end position="44"/>
    </location>
</feature>
<evidence type="ECO:0000256" key="8">
    <source>
        <dbReference type="SAM" id="Phobius"/>
    </source>
</evidence>
<dbReference type="PANTHER" id="PTHR33406">
    <property type="entry name" value="MEMBRANE PROTEIN MJ1562-RELATED"/>
    <property type="match status" value="1"/>
</dbReference>
<dbReference type="GO" id="GO:0005886">
    <property type="term" value="C:plasma membrane"/>
    <property type="evidence" value="ECO:0007669"/>
    <property type="project" value="UniProtKB-SubCell"/>
</dbReference>
<keyword evidence="11" id="KW-1185">Reference proteome</keyword>
<dbReference type="PANTHER" id="PTHR33406:SF6">
    <property type="entry name" value="MEMBRANE PROTEIN YDGH-RELATED"/>
    <property type="match status" value="1"/>
</dbReference>
<proteinExistence type="inferred from homology"/>
<feature type="transmembrane region" description="Helical" evidence="8">
    <location>
        <begin position="264"/>
        <end position="285"/>
    </location>
</feature>
<evidence type="ECO:0000256" key="4">
    <source>
        <dbReference type="ARBA" id="ARBA00022692"/>
    </source>
</evidence>
<evidence type="ECO:0000256" key="3">
    <source>
        <dbReference type="ARBA" id="ARBA00022475"/>
    </source>
</evidence>
<dbReference type="EMBL" id="JACOPO010000001">
    <property type="protein sequence ID" value="MBC5721508.1"/>
    <property type="molecule type" value="Genomic_DNA"/>
</dbReference>
<comment type="subcellular location">
    <subcellularLocation>
        <location evidence="1">Cell membrane</location>
        <topology evidence="1">Multi-pass membrane protein</topology>
    </subcellularLocation>
</comment>
<comment type="caution">
    <text evidence="10">The sequence shown here is derived from an EMBL/GenBank/DDBJ whole genome shotgun (WGS) entry which is preliminary data.</text>
</comment>
<feature type="transmembrane region" description="Helical" evidence="8">
    <location>
        <begin position="644"/>
        <end position="667"/>
    </location>
</feature>
<dbReference type="Pfam" id="PF03176">
    <property type="entry name" value="MMPL"/>
    <property type="match status" value="2"/>
</dbReference>
<organism evidence="10 11">
    <name type="scientific">Flintibacter hominis</name>
    <dbReference type="NCBI Taxonomy" id="2763048"/>
    <lineage>
        <taxon>Bacteria</taxon>
        <taxon>Bacillati</taxon>
        <taxon>Bacillota</taxon>
        <taxon>Clostridia</taxon>
        <taxon>Eubacteriales</taxon>
        <taxon>Flintibacter</taxon>
    </lineage>
</organism>
<evidence type="ECO:0000259" key="9">
    <source>
        <dbReference type="Pfam" id="PF03176"/>
    </source>
</evidence>
<sequence>MKKGNKDQESVMVRLATFVVDKRNLFFLLVIIGTIFTLFSRNWVEVENDLSSYLPIHSTTRQGLDVMEEQFTTFGTADLMVANISLEEARRVKAELLELDGVQSVEFDDTTDHYAHASALYSLTFDYDEDDERCLEALDRARESLTGWDVFVSTELGNTKGDIIDAEVNVIMVYVAVIVLVVLLLTSQTYAEVPVLILTFVTAMILNLGSNFLLGKISFVSNSVTSILQLALSLDYAVIFCNRFKEEHQTLPIREATIIALSKAIPEISASSLTTIGGLVAMMFMQFKLGPDMAVCLIKAILFALLAVFVVMPGLLILFGPLMDKTQHRSFIPKIPFVGKFAYLSRFVIPPVFLVLVVLGIHFSSDCPYVYGYGSIETPKLNEVQIASQMIEENFTSKNLVALMVPTGDYEKERMILDELEQYTEVDYTMGLSNVEAMDGYMLADRLTPRQFAELADLDYELAKLVYTAYAVKNEDYGRIIGGISAYRVPLMDMFLFICDQLDEGYVTLDKEQTDDLDEAREQIEHAKLQLQGSEYDRMLVYLTLPEGGEETYAFLDTVQETAQKYYPGESIYLAGNSTTEADFKAAFATDNTVVSVVSILIVLVVLLFTFRSAGMPVLLILVIQGSIWINFSIPAFTGTPLFFLSYLVVSSIQMGANIDYAIVIASRYMELKDQMDHRQAIIETMNFAFPTIVTSGSILTVAGLLIGQMTSEAAIVGIGQSLGRGTILSIVLVMFVLPQILLIGGAVVEKTSFSVPSAVKKHRASGRVRVDGLVRGEISGTISGTVHAIVDGDVDLNLISGYAQEEAEHETQEN</sequence>
<evidence type="ECO:0000256" key="7">
    <source>
        <dbReference type="SAM" id="Coils"/>
    </source>
</evidence>
<dbReference type="AlphaFoldDB" id="A0A8J6M6B9"/>
<evidence type="ECO:0000256" key="1">
    <source>
        <dbReference type="ARBA" id="ARBA00004651"/>
    </source>
</evidence>
<dbReference type="InterPro" id="IPR050545">
    <property type="entry name" value="Mycobact_MmpL"/>
</dbReference>
<feature type="domain" description="Membrane transport protein MMPL" evidence="9">
    <location>
        <begin position="538"/>
        <end position="748"/>
    </location>
</feature>
<feature type="domain" description="Membrane transport protein MMPL" evidence="9">
    <location>
        <begin position="162"/>
        <end position="323"/>
    </location>
</feature>
<dbReference type="RefSeq" id="WP_186851939.1">
    <property type="nucleotide sequence ID" value="NZ_JACOPO010000001.1"/>
</dbReference>
<feature type="transmembrane region" description="Helical" evidence="8">
    <location>
        <begin position="226"/>
        <end position="244"/>
    </location>
</feature>
<evidence type="ECO:0000256" key="5">
    <source>
        <dbReference type="ARBA" id="ARBA00022989"/>
    </source>
</evidence>
<dbReference type="Proteomes" id="UP000628736">
    <property type="component" value="Unassembled WGS sequence"/>
</dbReference>
<evidence type="ECO:0000313" key="10">
    <source>
        <dbReference type="EMBL" id="MBC5721508.1"/>
    </source>
</evidence>
<reference evidence="10" key="1">
    <citation type="submission" date="2020-08" db="EMBL/GenBank/DDBJ databases">
        <title>Genome public.</title>
        <authorList>
            <person name="Liu C."/>
            <person name="Sun Q."/>
        </authorList>
    </citation>
    <scope>NUCLEOTIDE SEQUENCE</scope>
    <source>
        <strain evidence="10">NSJ-23</strain>
    </source>
</reference>
<evidence type="ECO:0000256" key="2">
    <source>
        <dbReference type="ARBA" id="ARBA00010157"/>
    </source>
</evidence>
<keyword evidence="7" id="KW-0175">Coiled coil</keyword>
<accession>A0A8J6M6B9</accession>
<keyword evidence="6 8" id="KW-0472">Membrane</keyword>
<evidence type="ECO:0000256" key="6">
    <source>
        <dbReference type="ARBA" id="ARBA00023136"/>
    </source>
</evidence>
<protein>
    <submittedName>
        <fullName evidence="10">MMPL family transporter</fullName>
    </submittedName>
</protein>
<gene>
    <name evidence="10" type="ORF">H8S11_01530</name>
</gene>
<feature type="transmembrane region" description="Helical" evidence="8">
    <location>
        <begin position="593"/>
        <end position="611"/>
    </location>
</feature>
<feature type="transmembrane region" description="Helical" evidence="8">
    <location>
        <begin position="168"/>
        <end position="186"/>
    </location>
</feature>
<feature type="transmembrane region" description="Helical" evidence="8">
    <location>
        <begin position="341"/>
        <end position="363"/>
    </location>
</feature>
<feature type="transmembrane region" description="Helical" evidence="8">
    <location>
        <begin position="618"/>
        <end position="638"/>
    </location>
</feature>
<feature type="transmembrane region" description="Helical" evidence="8">
    <location>
        <begin position="193"/>
        <end position="214"/>
    </location>
</feature>